<proteinExistence type="predicted"/>
<organism evidence="1 2">
    <name type="scientific">Leptospira saintgironsiae</name>
    <dbReference type="NCBI Taxonomy" id="2023183"/>
    <lineage>
        <taxon>Bacteria</taxon>
        <taxon>Pseudomonadati</taxon>
        <taxon>Spirochaetota</taxon>
        <taxon>Spirochaetia</taxon>
        <taxon>Leptospirales</taxon>
        <taxon>Leptospiraceae</taxon>
        <taxon>Leptospira</taxon>
    </lineage>
</organism>
<dbReference type="Proteomes" id="UP000231926">
    <property type="component" value="Unassembled WGS sequence"/>
</dbReference>
<keyword evidence="2" id="KW-1185">Reference proteome</keyword>
<reference evidence="1 2" key="1">
    <citation type="submission" date="2017-07" db="EMBL/GenBank/DDBJ databases">
        <title>Leptospira spp. isolated from tropical soils.</title>
        <authorList>
            <person name="Thibeaux R."/>
            <person name="Iraola G."/>
            <person name="Ferres I."/>
            <person name="Bierque E."/>
            <person name="Girault D."/>
            <person name="Soupe-Gilbert M.-E."/>
            <person name="Picardeau M."/>
            <person name="Goarant C."/>
        </authorList>
    </citation>
    <scope>NUCLEOTIDE SEQUENCE [LARGE SCALE GENOMIC DNA]</scope>
    <source>
        <strain evidence="1 2">FH4-C-A2</strain>
    </source>
</reference>
<accession>A0A2M9Y7R9</accession>
<comment type="caution">
    <text evidence="1">The sequence shown here is derived from an EMBL/GenBank/DDBJ whole genome shotgun (WGS) entry which is preliminary data.</text>
</comment>
<dbReference type="AlphaFoldDB" id="A0A2M9Y7R9"/>
<dbReference type="OrthoDB" id="32195at2"/>
<protein>
    <submittedName>
        <fullName evidence="1">Uncharacterized protein</fullName>
    </submittedName>
</protein>
<gene>
    <name evidence="1" type="ORF">CH362_18880</name>
</gene>
<dbReference type="EMBL" id="NPDR01000019">
    <property type="protein sequence ID" value="PJZ47493.1"/>
    <property type="molecule type" value="Genomic_DNA"/>
</dbReference>
<evidence type="ECO:0000313" key="2">
    <source>
        <dbReference type="Proteomes" id="UP000231926"/>
    </source>
</evidence>
<name>A0A2M9Y7R9_9LEPT</name>
<evidence type="ECO:0000313" key="1">
    <source>
        <dbReference type="EMBL" id="PJZ47493.1"/>
    </source>
</evidence>
<sequence>MLLTQEKIIIIHAAKNQFNSRNRIRRITIGASASLRACLRNSRSGYATFASVTSFAGQTRAVANVGTPWSLGEIIG</sequence>